<protein>
    <recommendedName>
        <fullName evidence="4">RRM domain-containing protein</fullName>
    </recommendedName>
</protein>
<dbReference type="PANTHER" id="PTHR19965">
    <property type="entry name" value="RNA AND EXPORT FACTOR BINDING PROTEIN"/>
    <property type="match status" value="1"/>
</dbReference>
<comment type="caution">
    <text evidence="5">The sequence shown here is derived from an EMBL/GenBank/DDBJ whole genome shotgun (WGS) entry which is preliminary data.</text>
</comment>
<proteinExistence type="predicted"/>
<feature type="domain" description="RRM" evidence="4">
    <location>
        <begin position="67"/>
        <end position="141"/>
    </location>
</feature>
<dbReference type="Proteomes" id="UP000769157">
    <property type="component" value="Unassembled WGS sequence"/>
</dbReference>
<feature type="compositionally biased region" description="Basic residues" evidence="3">
    <location>
        <begin position="18"/>
        <end position="33"/>
    </location>
</feature>
<name>A0A9P8PH42_9ASCO</name>
<dbReference type="EMBL" id="JAEUBE010000070">
    <property type="protein sequence ID" value="KAH3671289.1"/>
    <property type="molecule type" value="Genomic_DNA"/>
</dbReference>
<organism evidence="5 6">
    <name type="scientific">Ogataea philodendri</name>
    <dbReference type="NCBI Taxonomy" id="1378263"/>
    <lineage>
        <taxon>Eukaryota</taxon>
        <taxon>Fungi</taxon>
        <taxon>Dikarya</taxon>
        <taxon>Ascomycota</taxon>
        <taxon>Saccharomycotina</taxon>
        <taxon>Pichiomycetes</taxon>
        <taxon>Pichiales</taxon>
        <taxon>Pichiaceae</taxon>
        <taxon>Ogataea</taxon>
    </lineage>
</organism>
<evidence type="ECO:0000256" key="3">
    <source>
        <dbReference type="SAM" id="MobiDB-lite"/>
    </source>
</evidence>
<dbReference type="InterPro" id="IPR000504">
    <property type="entry name" value="RRM_dom"/>
</dbReference>
<dbReference type="AlphaFoldDB" id="A0A9P8PH42"/>
<dbReference type="GeneID" id="70232480"/>
<evidence type="ECO:0000259" key="4">
    <source>
        <dbReference type="PROSITE" id="PS50102"/>
    </source>
</evidence>
<accession>A0A9P8PH42</accession>
<evidence type="ECO:0000256" key="2">
    <source>
        <dbReference type="PROSITE-ProRule" id="PRU00176"/>
    </source>
</evidence>
<dbReference type="PROSITE" id="PS50102">
    <property type="entry name" value="RRM"/>
    <property type="match status" value="1"/>
</dbReference>
<feature type="compositionally biased region" description="Basic residues" evidence="3">
    <location>
        <begin position="173"/>
        <end position="200"/>
    </location>
</feature>
<gene>
    <name evidence="5" type="ORF">OGAPHI_000512</name>
</gene>
<evidence type="ECO:0000256" key="1">
    <source>
        <dbReference type="ARBA" id="ARBA00022884"/>
    </source>
</evidence>
<reference evidence="5" key="2">
    <citation type="submission" date="2021-01" db="EMBL/GenBank/DDBJ databases">
        <authorList>
            <person name="Schikora-Tamarit M.A."/>
        </authorList>
    </citation>
    <scope>NUCLEOTIDE SEQUENCE</scope>
    <source>
        <strain evidence="5">CBS6075</strain>
    </source>
</reference>
<dbReference type="InterPro" id="IPR035979">
    <property type="entry name" value="RBD_domain_sf"/>
</dbReference>
<evidence type="ECO:0000313" key="6">
    <source>
        <dbReference type="Proteomes" id="UP000769157"/>
    </source>
</evidence>
<reference evidence="5" key="1">
    <citation type="journal article" date="2021" name="Open Biol.">
        <title>Shared evolutionary footprints suggest mitochondrial oxidative damage underlies multiple complex I losses in fungi.</title>
        <authorList>
            <person name="Schikora-Tamarit M.A."/>
            <person name="Marcet-Houben M."/>
            <person name="Nosek J."/>
            <person name="Gabaldon T."/>
        </authorList>
    </citation>
    <scope>NUCLEOTIDE SEQUENCE</scope>
    <source>
        <strain evidence="5">CBS6075</strain>
    </source>
</reference>
<dbReference type="InterPro" id="IPR012677">
    <property type="entry name" value="Nucleotide-bd_a/b_plait_sf"/>
</dbReference>
<dbReference type="OrthoDB" id="346839at2759"/>
<dbReference type="Gene3D" id="3.30.70.330">
    <property type="match status" value="1"/>
</dbReference>
<dbReference type="GO" id="GO:0003729">
    <property type="term" value="F:mRNA binding"/>
    <property type="evidence" value="ECO:0007669"/>
    <property type="project" value="TreeGrafter"/>
</dbReference>
<dbReference type="GO" id="GO:0005634">
    <property type="term" value="C:nucleus"/>
    <property type="evidence" value="ECO:0007669"/>
    <property type="project" value="TreeGrafter"/>
</dbReference>
<dbReference type="SUPFAM" id="SSF54928">
    <property type="entry name" value="RNA-binding domain, RBD"/>
    <property type="match status" value="1"/>
</dbReference>
<feature type="region of interest" description="Disordered" evidence="3">
    <location>
        <begin position="1"/>
        <end position="40"/>
    </location>
</feature>
<feature type="region of interest" description="Disordered" evidence="3">
    <location>
        <begin position="158"/>
        <end position="219"/>
    </location>
</feature>
<sequence length="219" mass="23026">MSSLEQSLDAIIASNKKPAPKKKAVKPVKKAVKPTRVGKAAAGKTAKKPIVIAKPAPSPASAVDYASKVVVYGLPKDIKNDAVKVGGVKTVSLSYNEKGQSKGIATVIFQKSKQAQKAVESYNGAPIDGGKTTLRLELIVNPALKPLASRIVPNRVSVPTKKASPAKATVKGAKAKPAKAAKPAPKKTKPAKKAAPKKKKTIEELDQEMADYFSTNDKQ</sequence>
<evidence type="ECO:0000313" key="5">
    <source>
        <dbReference type="EMBL" id="KAH3671289.1"/>
    </source>
</evidence>
<dbReference type="Pfam" id="PF00076">
    <property type="entry name" value="RRM_1"/>
    <property type="match status" value="1"/>
</dbReference>
<keyword evidence="1 2" id="KW-0694">RNA-binding</keyword>
<keyword evidence="6" id="KW-1185">Reference proteome</keyword>
<dbReference type="RefSeq" id="XP_046064588.1">
    <property type="nucleotide sequence ID" value="XM_046206291.1"/>
</dbReference>
<dbReference type="PANTHER" id="PTHR19965:SF35">
    <property type="entry name" value="RNA ANNEALING PROTEIN YRA1"/>
    <property type="match status" value="1"/>
</dbReference>
<dbReference type="SMART" id="SM00360">
    <property type="entry name" value="RRM"/>
    <property type="match status" value="1"/>
</dbReference>
<dbReference type="InterPro" id="IPR051229">
    <property type="entry name" value="ALYREF_mRNA_export"/>
</dbReference>